<organism evidence="1 2">
    <name type="scientific">Trichoderma asperellum (strain ATCC 204424 / CBS 433.97 / NBRC 101777)</name>
    <dbReference type="NCBI Taxonomy" id="1042311"/>
    <lineage>
        <taxon>Eukaryota</taxon>
        <taxon>Fungi</taxon>
        <taxon>Dikarya</taxon>
        <taxon>Ascomycota</taxon>
        <taxon>Pezizomycotina</taxon>
        <taxon>Sordariomycetes</taxon>
        <taxon>Hypocreomycetidae</taxon>
        <taxon>Hypocreales</taxon>
        <taxon>Hypocreaceae</taxon>
        <taxon>Trichoderma</taxon>
    </lineage>
</organism>
<evidence type="ECO:0000313" key="1">
    <source>
        <dbReference type="EMBL" id="PTB43987.1"/>
    </source>
</evidence>
<reference evidence="1 2" key="1">
    <citation type="submission" date="2016-07" db="EMBL/GenBank/DDBJ databases">
        <title>Multiple horizontal gene transfer events from other fungi enriched the ability of initially mycotrophic Trichoderma (Ascomycota) to feed on dead plant biomass.</title>
        <authorList>
            <consortium name="DOE Joint Genome Institute"/>
            <person name="Aerts A."/>
            <person name="Atanasova L."/>
            <person name="Chenthamara K."/>
            <person name="Zhang J."/>
            <person name="Grujic M."/>
            <person name="Henrissat B."/>
            <person name="Kuo A."/>
            <person name="Salamov A."/>
            <person name="Lipzen A."/>
            <person name="Labutti K."/>
            <person name="Barry K."/>
            <person name="Miao Y."/>
            <person name="Rahimi M.J."/>
            <person name="Shen Q."/>
            <person name="Grigoriev I.V."/>
            <person name="Kubicek C.P."/>
            <person name="Druzhinina I.S."/>
        </authorList>
    </citation>
    <scope>NUCLEOTIDE SEQUENCE [LARGE SCALE GENOMIC DNA]</scope>
    <source>
        <strain evidence="1 2">CBS 433.97</strain>
    </source>
</reference>
<dbReference type="Proteomes" id="UP000240493">
    <property type="component" value="Unassembled WGS sequence"/>
</dbReference>
<protein>
    <submittedName>
        <fullName evidence="1">Uncharacterized protein</fullName>
    </submittedName>
</protein>
<keyword evidence="2" id="KW-1185">Reference proteome</keyword>
<name>A0A2T3ZGR1_TRIA4</name>
<dbReference type="OrthoDB" id="10623136at2759"/>
<gene>
    <name evidence="1" type="ORF">M441DRAFT_34613</name>
</gene>
<proteinExistence type="predicted"/>
<accession>A0A2T3ZGR1</accession>
<dbReference type="EMBL" id="KZ679258">
    <property type="protein sequence ID" value="PTB43987.1"/>
    <property type="molecule type" value="Genomic_DNA"/>
</dbReference>
<evidence type="ECO:0000313" key="2">
    <source>
        <dbReference type="Proteomes" id="UP000240493"/>
    </source>
</evidence>
<dbReference type="AlphaFoldDB" id="A0A2T3ZGR1"/>
<sequence length="121" mass="13408">MSSLWSTAKKKVFGIHELQTQKRLPDDSLLATPRARCVLEAPKRWVGMAELIRRWLRLALGSKPGLPRGHEPGEWSFGRGGWIVSPCARALASVADPARAPEISVKILLFAYPSTSFHTSM</sequence>